<gene>
    <name evidence="1" type="ORF">JCM19241_2706</name>
</gene>
<evidence type="ECO:0000313" key="1">
    <source>
        <dbReference type="EMBL" id="GAM73251.1"/>
    </source>
</evidence>
<reference evidence="1 2" key="2">
    <citation type="submission" date="2015-01" db="EMBL/GenBank/DDBJ databases">
        <authorList>
            <consortium name="NBRP consortium"/>
            <person name="Sawabe T."/>
            <person name="Meirelles P."/>
            <person name="Feng G."/>
            <person name="Sayaka M."/>
            <person name="Hattori M."/>
            <person name="Ohkuma M."/>
        </authorList>
    </citation>
    <scope>NUCLEOTIDE SEQUENCE [LARGE SCALE GENOMIC DNA]</scope>
    <source>
        <strain evidence="2">JCM 19241</strain>
    </source>
</reference>
<protein>
    <submittedName>
        <fullName evidence="1">Uncharacterized protein</fullName>
    </submittedName>
</protein>
<evidence type="ECO:0000313" key="2">
    <source>
        <dbReference type="Proteomes" id="UP000031666"/>
    </source>
</evidence>
<dbReference type="Proteomes" id="UP000031666">
    <property type="component" value="Unassembled WGS sequence"/>
</dbReference>
<sequence length="45" mass="5264">MVEQHKLFAFTFGHPKSLKVPVFQFDPVRKGTWELSHAFVSYLVN</sequence>
<dbReference type="EMBL" id="BBSC01000001">
    <property type="protein sequence ID" value="GAM73251.1"/>
    <property type="molecule type" value="Genomic_DNA"/>
</dbReference>
<comment type="caution">
    <text evidence="1">The sequence shown here is derived from an EMBL/GenBank/DDBJ whole genome shotgun (WGS) entry which is preliminary data.</text>
</comment>
<organism evidence="1 2">
    <name type="scientific">Vibrio ishigakensis</name>
    <dbReference type="NCBI Taxonomy" id="1481914"/>
    <lineage>
        <taxon>Bacteria</taxon>
        <taxon>Pseudomonadati</taxon>
        <taxon>Pseudomonadota</taxon>
        <taxon>Gammaproteobacteria</taxon>
        <taxon>Vibrionales</taxon>
        <taxon>Vibrionaceae</taxon>
        <taxon>Vibrio</taxon>
    </lineage>
</organism>
<accession>A0A0B8Q3Z4</accession>
<proteinExistence type="predicted"/>
<reference evidence="1 2" key="1">
    <citation type="submission" date="2015-01" db="EMBL/GenBank/DDBJ databases">
        <title>Vibrio sp. C94 JCM 19241 whole genome shotgun sequence.</title>
        <authorList>
            <person name="Sawabe T."/>
            <person name="Meirelles P."/>
            <person name="Feng G."/>
            <person name="Sayaka M."/>
            <person name="Hattori M."/>
            <person name="Ohkuma M."/>
        </authorList>
    </citation>
    <scope>NUCLEOTIDE SEQUENCE [LARGE SCALE GENOMIC DNA]</scope>
    <source>
        <strain evidence="2">JCM 19241</strain>
    </source>
</reference>
<dbReference type="AlphaFoldDB" id="A0A0B8Q3Z4"/>
<name>A0A0B8Q3Z4_9VIBR</name>